<proteinExistence type="inferred from homology"/>
<reference evidence="7 8" key="1">
    <citation type="submission" date="2019-10" db="EMBL/GenBank/DDBJ databases">
        <title>Extracellular Electron Transfer in a Candidatus Methanoperedens spp. Enrichment Culture.</title>
        <authorList>
            <person name="Berger S."/>
            <person name="Rangel Shaw D."/>
            <person name="Berben T."/>
            <person name="In 'T Zandt M."/>
            <person name="Frank J."/>
            <person name="Reimann J."/>
            <person name="Jetten M.S.M."/>
            <person name="Welte C.U."/>
        </authorList>
    </citation>
    <scope>NUCLEOTIDE SEQUENCE [LARGE SCALE GENOMIC DNA]</scope>
    <source>
        <strain evidence="7">SB12</strain>
    </source>
</reference>
<keyword evidence="3 5" id="KW-0689">Ribosomal protein</keyword>
<dbReference type="Pfam" id="PF00327">
    <property type="entry name" value="Ribosomal_L30"/>
    <property type="match status" value="1"/>
</dbReference>
<comment type="similarity">
    <text evidence="1 5">Belongs to the universal ribosomal protein uL30 family.</text>
</comment>
<dbReference type="InterPro" id="IPR005996">
    <property type="entry name" value="Ribosomal_uL30_bac-type"/>
</dbReference>
<feature type="domain" description="Large ribosomal subunit protein uL30-like ferredoxin-like fold" evidence="6">
    <location>
        <begin position="5"/>
        <end position="55"/>
    </location>
</feature>
<name>A0A833GYY5_9LEPT</name>
<dbReference type="InterPro" id="IPR016082">
    <property type="entry name" value="Ribosomal_uL30_ferredoxin-like"/>
</dbReference>
<dbReference type="PIRSF" id="PIRSF002211">
    <property type="entry name" value="Ribosomal_L30_bac-type"/>
    <property type="match status" value="1"/>
</dbReference>
<comment type="caution">
    <text evidence="7">The sequence shown here is derived from an EMBL/GenBank/DDBJ whole genome shotgun (WGS) entry which is preliminary data.</text>
</comment>
<evidence type="ECO:0000259" key="6">
    <source>
        <dbReference type="Pfam" id="PF00327"/>
    </source>
</evidence>
<dbReference type="Gene3D" id="3.30.1390.20">
    <property type="entry name" value="Ribosomal protein L30, ferredoxin-like fold domain"/>
    <property type="match status" value="1"/>
</dbReference>
<evidence type="ECO:0000256" key="2">
    <source>
        <dbReference type="ARBA" id="ARBA00011838"/>
    </source>
</evidence>
<evidence type="ECO:0000256" key="1">
    <source>
        <dbReference type="ARBA" id="ARBA00007594"/>
    </source>
</evidence>
<keyword evidence="4 5" id="KW-0687">Ribonucleoprotein</keyword>
<organism evidence="7 8">
    <name type="scientific">Leptonema illini</name>
    <dbReference type="NCBI Taxonomy" id="183"/>
    <lineage>
        <taxon>Bacteria</taxon>
        <taxon>Pseudomonadati</taxon>
        <taxon>Spirochaetota</taxon>
        <taxon>Spirochaetia</taxon>
        <taxon>Leptospirales</taxon>
        <taxon>Leptospiraceae</taxon>
        <taxon>Leptonema</taxon>
    </lineage>
</organism>
<dbReference type="AlphaFoldDB" id="A0A833GYY5"/>
<dbReference type="InterPro" id="IPR036919">
    <property type="entry name" value="Ribo_uL30_ferredoxin-like_sf"/>
</dbReference>
<dbReference type="RefSeq" id="WP_002775092.1">
    <property type="nucleotide sequence ID" value="NZ_JQDG01000039.1"/>
</dbReference>
<dbReference type="HAMAP" id="MF_01371_B">
    <property type="entry name" value="Ribosomal_uL30_B"/>
    <property type="match status" value="1"/>
</dbReference>
<dbReference type="GO" id="GO:0015934">
    <property type="term" value="C:large ribosomal subunit"/>
    <property type="evidence" value="ECO:0007669"/>
    <property type="project" value="InterPro"/>
</dbReference>
<sequence>MAGKVKVTLIESPIGKKPDHRATVRALGLRKMWRTNILDASNPAVAGMIRKVSYMLKVEEVNG</sequence>
<dbReference type="Proteomes" id="UP000460298">
    <property type="component" value="Unassembled WGS sequence"/>
</dbReference>
<evidence type="ECO:0000256" key="3">
    <source>
        <dbReference type="ARBA" id="ARBA00022980"/>
    </source>
</evidence>
<evidence type="ECO:0000313" key="8">
    <source>
        <dbReference type="Proteomes" id="UP000460298"/>
    </source>
</evidence>
<gene>
    <name evidence="5 7" type="primary">rpmD</name>
    <name evidence="7" type="ORF">F9K24_17290</name>
</gene>
<evidence type="ECO:0000313" key="7">
    <source>
        <dbReference type="EMBL" id="KAB2930192.1"/>
    </source>
</evidence>
<comment type="subunit">
    <text evidence="2 5">Part of the 50S ribosomal subunit.</text>
</comment>
<dbReference type="GO" id="GO:0006412">
    <property type="term" value="P:translation"/>
    <property type="evidence" value="ECO:0007669"/>
    <property type="project" value="UniProtKB-UniRule"/>
</dbReference>
<dbReference type="GO" id="GO:0003735">
    <property type="term" value="F:structural constituent of ribosome"/>
    <property type="evidence" value="ECO:0007669"/>
    <property type="project" value="InterPro"/>
</dbReference>
<evidence type="ECO:0000256" key="5">
    <source>
        <dbReference type="HAMAP-Rule" id="MF_01371"/>
    </source>
</evidence>
<protein>
    <recommendedName>
        <fullName evidence="5">Large ribosomal subunit protein uL30</fullName>
    </recommendedName>
</protein>
<dbReference type="OrthoDB" id="9812790at2"/>
<dbReference type="SUPFAM" id="SSF55129">
    <property type="entry name" value="Ribosomal protein L30p/L7e"/>
    <property type="match status" value="1"/>
</dbReference>
<accession>A0A833GYY5</accession>
<dbReference type="NCBIfam" id="TIGR01308">
    <property type="entry name" value="rpmD_bact"/>
    <property type="match status" value="1"/>
</dbReference>
<dbReference type="CDD" id="cd01658">
    <property type="entry name" value="Ribosomal_L30"/>
    <property type="match status" value="1"/>
</dbReference>
<dbReference type="EMBL" id="WBUI01000022">
    <property type="protein sequence ID" value="KAB2930192.1"/>
    <property type="molecule type" value="Genomic_DNA"/>
</dbReference>
<evidence type="ECO:0000256" key="4">
    <source>
        <dbReference type="ARBA" id="ARBA00023274"/>
    </source>
</evidence>